<dbReference type="GO" id="GO:0003677">
    <property type="term" value="F:DNA binding"/>
    <property type="evidence" value="ECO:0007669"/>
    <property type="project" value="UniProtKB-KW"/>
</dbReference>
<proteinExistence type="predicted"/>
<organism evidence="9 10">
    <name type="scientific">Eucalyptus globulus</name>
    <name type="common">Tasmanian blue gum</name>
    <dbReference type="NCBI Taxonomy" id="34317"/>
    <lineage>
        <taxon>Eukaryota</taxon>
        <taxon>Viridiplantae</taxon>
        <taxon>Streptophyta</taxon>
        <taxon>Embryophyta</taxon>
        <taxon>Tracheophyta</taxon>
        <taxon>Spermatophyta</taxon>
        <taxon>Magnoliopsida</taxon>
        <taxon>eudicotyledons</taxon>
        <taxon>Gunneridae</taxon>
        <taxon>Pentapetalae</taxon>
        <taxon>rosids</taxon>
        <taxon>malvids</taxon>
        <taxon>Myrtales</taxon>
        <taxon>Myrtaceae</taxon>
        <taxon>Myrtoideae</taxon>
        <taxon>Eucalypteae</taxon>
        <taxon>Eucalyptus</taxon>
    </lineage>
</organism>
<evidence type="ECO:0000256" key="5">
    <source>
        <dbReference type="ARBA" id="ARBA00023242"/>
    </source>
</evidence>
<dbReference type="Proteomes" id="UP001634007">
    <property type="component" value="Unassembled WGS sequence"/>
</dbReference>
<dbReference type="Gene3D" id="3.40.1810.10">
    <property type="entry name" value="Transcription factor, MADS-box"/>
    <property type="match status" value="1"/>
</dbReference>
<dbReference type="AlphaFoldDB" id="A0ABD3KAU2"/>
<reference evidence="9 10" key="1">
    <citation type="submission" date="2024-11" db="EMBL/GenBank/DDBJ databases">
        <title>Chromosome-level genome assembly of Eucalyptus globulus Labill. provides insights into its genome evolution.</title>
        <authorList>
            <person name="Li X."/>
        </authorList>
    </citation>
    <scope>NUCLEOTIDE SEQUENCE [LARGE SCALE GENOMIC DNA]</scope>
    <source>
        <strain evidence="9">CL2024</strain>
        <tissue evidence="9">Fresh tender leaves</tissue>
    </source>
</reference>
<feature type="region of interest" description="Disordered" evidence="7">
    <location>
        <begin position="91"/>
        <end position="110"/>
    </location>
</feature>
<evidence type="ECO:0000256" key="2">
    <source>
        <dbReference type="ARBA" id="ARBA00023015"/>
    </source>
</evidence>
<evidence type="ECO:0000313" key="9">
    <source>
        <dbReference type="EMBL" id="KAL3736062.1"/>
    </source>
</evidence>
<evidence type="ECO:0000256" key="1">
    <source>
        <dbReference type="ARBA" id="ARBA00004123"/>
    </source>
</evidence>
<dbReference type="PROSITE" id="PS50066">
    <property type="entry name" value="MADS_BOX_2"/>
    <property type="match status" value="1"/>
</dbReference>
<name>A0ABD3KAU2_EUCGL</name>
<evidence type="ECO:0000256" key="6">
    <source>
        <dbReference type="SAM" id="Coils"/>
    </source>
</evidence>
<evidence type="ECO:0000256" key="3">
    <source>
        <dbReference type="ARBA" id="ARBA00023125"/>
    </source>
</evidence>
<gene>
    <name evidence="9" type="ORF">ACJRO7_025070</name>
</gene>
<sequence length="236" mass="25958">MASGNNSKKATKGRQKIEIKKRENVDDRRVTFTKRRTGLFEKGAELCILCGVEVVIITFSEGKKAFCFGHPEADRILQGYLDGAAGINPTGSGDSGCRGKEGEGGSGDNAAYLQTTRESKQRYFEAVEQLEKEKADLKLMRETGRAESGGFWWEQPIEHLGLEELEYFHQSLEKLAGSVLMKLDPGRRQDSELDPGGSQDSALALQHDVATGDGWFAQDPSSSWPLPLGKNSRGQF</sequence>
<dbReference type="InterPro" id="IPR002100">
    <property type="entry name" value="TF_MADSbox"/>
</dbReference>
<evidence type="ECO:0000256" key="7">
    <source>
        <dbReference type="SAM" id="MobiDB-lite"/>
    </source>
</evidence>
<dbReference type="PANTHER" id="PTHR11945:SF610">
    <property type="entry name" value="AGAMOUS-LIKE MADS-BOX PROTEIN AGL61"/>
    <property type="match status" value="1"/>
</dbReference>
<keyword evidence="5" id="KW-0539">Nucleus</keyword>
<feature type="region of interest" description="Disordered" evidence="7">
    <location>
        <begin position="186"/>
        <end position="205"/>
    </location>
</feature>
<dbReference type="EMBL" id="JBJKBG010000006">
    <property type="protein sequence ID" value="KAL3736062.1"/>
    <property type="molecule type" value="Genomic_DNA"/>
</dbReference>
<comment type="caution">
    <text evidence="9">The sequence shown here is derived from an EMBL/GenBank/DDBJ whole genome shotgun (WGS) entry which is preliminary data.</text>
</comment>
<dbReference type="GO" id="GO:0005634">
    <property type="term" value="C:nucleus"/>
    <property type="evidence" value="ECO:0007669"/>
    <property type="project" value="UniProtKB-SubCell"/>
</dbReference>
<evidence type="ECO:0000256" key="4">
    <source>
        <dbReference type="ARBA" id="ARBA00023163"/>
    </source>
</evidence>
<dbReference type="SMART" id="SM00432">
    <property type="entry name" value="MADS"/>
    <property type="match status" value="1"/>
</dbReference>
<dbReference type="PANTHER" id="PTHR11945">
    <property type="entry name" value="MADS BOX PROTEIN"/>
    <property type="match status" value="1"/>
</dbReference>
<comment type="subcellular location">
    <subcellularLocation>
        <location evidence="1">Nucleus</location>
    </subcellularLocation>
</comment>
<accession>A0ABD3KAU2</accession>
<keyword evidence="3" id="KW-0238">DNA-binding</keyword>
<keyword evidence="10" id="KW-1185">Reference proteome</keyword>
<evidence type="ECO:0000259" key="8">
    <source>
        <dbReference type="PROSITE" id="PS50066"/>
    </source>
</evidence>
<feature type="region of interest" description="Disordered" evidence="7">
    <location>
        <begin position="213"/>
        <end position="236"/>
    </location>
</feature>
<feature type="coiled-coil region" evidence="6">
    <location>
        <begin position="113"/>
        <end position="147"/>
    </location>
</feature>
<dbReference type="PRINTS" id="PR00404">
    <property type="entry name" value="MADSDOMAIN"/>
</dbReference>
<keyword evidence="2" id="KW-0805">Transcription regulation</keyword>
<feature type="domain" description="MADS-box" evidence="8">
    <location>
        <begin position="12"/>
        <end position="72"/>
    </location>
</feature>
<keyword evidence="4" id="KW-0804">Transcription</keyword>
<protein>
    <recommendedName>
        <fullName evidence="8">MADS-box domain-containing protein</fullName>
    </recommendedName>
</protein>
<dbReference type="SUPFAM" id="SSF55455">
    <property type="entry name" value="SRF-like"/>
    <property type="match status" value="1"/>
</dbReference>
<dbReference type="Pfam" id="PF00319">
    <property type="entry name" value="SRF-TF"/>
    <property type="match status" value="1"/>
</dbReference>
<evidence type="ECO:0000313" key="10">
    <source>
        <dbReference type="Proteomes" id="UP001634007"/>
    </source>
</evidence>
<keyword evidence="6" id="KW-0175">Coiled coil</keyword>
<dbReference type="InterPro" id="IPR036879">
    <property type="entry name" value="TF_MADSbox_sf"/>
</dbReference>